<proteinExistence type="predicted"/>
<dbReference type="Proteomes" id="UP000078340">
    <property type="component" value="Unassembled WGS sequence"/>
</dbReference>
<organism evidence="2 3">
    <name type="scientific">Purpureocillium lilacinum</name>
    <name type="common">Paecilomyces lilacinus</name>
    <dbReference type="NCBI Taxonomy" id="33203"/>
    <lineage>
        <taxon>Eukaryota</taxon>
        <taxon>Fungi</taxon>
        <taxon>Dikarya</taxon>
        <taxon>Ascomycota</taxon>
        <taxon>Pezizomycotina</taxon>
        <taxon>Sordariomycetes</taxon>
        <taxon>Hypocreomycetidae</taxon>
        <taxon>Hypocreales</taxon>
        <taxon>Ophiocordycipitaceae</taxon>
        <taxon>Purpureocillium</taxon>
    </lineage>
</organism>
<protein>
    <submittedName>
        <fullName evidence="2">Uncharacterized protein</fullName>
    </submittedName>
</protein>
<evidence type="ECO:0000313" key="3">
    <source>
        <dbReference type="Proteomes" id="UP000078340"/>
    </source>
</evidence>
<name>A0A179GNM5_PURLI</name>
<feature type="region of interest" description="Disordered" evidence="1">
    <location>
        <begin position="53"/>
        <end position="106"/>
    </location>
</feature>
<accession>A0A179GNM5</accession>
<feature type="compositionally biased region" description="Polar residues" evidence="1">
    <location>
        <begin position="57"/>
        <end position="66"/>
    </location>
</feature>
<evidence type="ECO:0000313" key="2">
    <source>
        <dbReference type="EMBL" id="OAQ79516.1"/>
    </source>
</evidence>
<reference evidence="2 3" key="1">
    <citation type="submission" date="2016-02" db="EMBL/GenBank/DDBJ databases">
        <title>Biosynthesis of antibiotic leucinostatins and their inhibition on Phytophthora in bio-control Purpureocillium lilacinum.</title>
        <authorList>
            <person name="Wang G."/>
            <person name="Liu Z."/>
            <person name="Lin R."/>
            <person name="Li E."/>
            <person name="Mao Z."/>
            <person name="Ling J."/>
            <person name="Yin W."/>
            <person name="Xie B."/>
        </authorList>
    </citation>
    <scope>NUCLEOTIDE SEQUENCE [LARGE SCALE GENOMIC DNA]</scope>
    <source>
        <strain evidence="2">PLFJ-1</strain>
    </source>
</reference>
<gene>
    <name evidence="2" type="ORF">VFPFJ_10002</name>
</gene>
<sequence>MGWDGSNDWGRRKRVQIALDENDDDTALLALAARPGKARRQGKVRYLYSELYHGRQMRTQGNNKEQQGGLERRPTGPTRVHNGIHSRWAGGPPKRPPSQVPPRDQQVLAKEAMPARDACRATCRRARPGAVRRSTGLKRRRHRCHNLETNANGTSPCCA</sequence>
<dbReference type="AlphaFoldDB" id="A0A179GNM5"/>
<comment type="caution">
    <text evidence="2">The sequence shown here is derived from an EMBL/GenBank/DDBJ whole genome shotgun (WGS) entry which is preliminary data.</text>
</comment>
<evidence type="ECO:0000256" key="1">
    <source>
        <dbReference type="SAM" id="MobiDB-lite"/>
    </source>
</evidence>
<dbReference type="EMBL" id="LSBI01000010">
    <property type="protein sequence ID" value="OAQ79516.1"/>
    <property type="molecule type" value="Genomic_DNA"/>
</dbReference>